<proteinExistence type="predicted"/>
<dbReference type="Proteomes" id="UP001372338">
    <property type="component" value="Unassembled WGS sequence"/>
</dbReference>
<accession>A0AAN9E836</accession>
<name>A0AAN9E836_CROPI</name>
<keyword evidence="3" id="KW-1185">Reference proteome</keyword>
<comment type="caution">
    <text evidence="2">The sequence shown here is derived from an EMBL/GenBank/DDBJ whole genome shotgun (WGS) entry which is preliminary data.</text>
</comment>
<evidence type="ECO:0000313" key="2">
    <source>
        <dbReference type="EMBL" id="KAK7250755.1"/>
    </source>
</evidence>
<dbReference type="AlphaFoldDB" id="A0AAN9E836"/>
<sequence length="91" mass="10024">MNTPSNLDIQSGSNTTFPHSKSRSQILFHSSHYVSLHYISSLEDSKSPIANLPHSRNRKSPSLSLANLKSQSIFSSSSPCVFFVCLLCEVP</sequence>
<organism evidence="2 3">
    <name type="scientific">Crotalaria pallida</name>
    <name type="common">Smooth rattlebox</name>
    <name type="synonym">Crotalaria striata</name>
    <dbReference type="NCBI Taxonomy" id="3830"/>
    <lineage>
        <taxon>Eukaryota</taxon>
        <taxon>Viridiplantae</taxon>
        <taxon>Streptophyta</taxon>
        <taxon>Embryophyta</taxon>
        <taxon>Tracheophyta</taxon>
        <taxon>Spermatophyta</taxon>
        <taxon>Magnoliopsida</taxon>
        <taxon>eudicotyledons</taxon>
        <taxon>Gunneridae</taxon>
        <taxon>Pentapetalae</taxon>
        <taxon>rosids</taxon>
        <taxon>fabids</taxon>
        <taxon>Fabales</taxon>
        <taxon>Fabaceae</taxon>
        <taxon>Papilionoideae</taxon>
        <taxon>50 kb inversion clade</taxon>
        <taxon>genistoids sensu lato</taxon>
        <taxon>core genistoids</taxon>
        <taxon>Crotalarieae</taxon>
        <taxon>Crotalaria</taxon>
    </lineage>
</organism>
<reference evidence="2 3" key="1">
    <citation type="submission" date="2024-01" db="EMBL/GenBank/DDBJ databases">
        <title>The genomes of 5 underutilized Papilionoideae crops provide insights into root nodulation and disease resistanc.</title>
        <authorList>
            <person name="Yuan L."/>
        </authorList>
    </citation>
    <scope>NUCLEOTIDE SEQUENCE [LARGE SCALE GENOMIC DNA]</scope>
    <source>
        <strain evidence="2">ZHUSHIDOU_FW_LH</strain>
        <tissue evidence="2">Leaf</tissue>
    </source>
</reference>
<protein>
    <submittedName>
        <fullName evidence="2">Uncharacterized protein</fullName>
    </submittedName>
</protein>
<dbReference type="EMBL" id="JAYWIO010000007">
    <property type="protein sequence ID" value="KAK7250755.1"/>
    <property type="molecule type" value="Genomic_DNA"/>
</dbReference>
<gene>
    <name evidence="2" type="ORF">RIF29_33411</name>
</gene>
<evidence type="ECO:0000313" key="3">
    <source>
        <dbReference type="Proteomes" id="UP001372338"/>
    </source>
</evidence>
<evidence type="ECO:0000256" key="1">
    <source>
        <dbReference type="SAM" id="MobiDB-lite"/>
    </source>
</evidence>
<feature type="region of interest" description="Disordered" evidence="1">
    <location>
        <begin position="1"/>
        <end position="20"/>
    </location>
</feature>